<evidence type="ECO:0000313" key="9">
    <source>
        <dbReference type="Proteomes" id="UP001595752"/>
    </source>
</evidence>
<dbReference type="InterPro" id="IPR027785">
    <property type="entry name" value="UvrD-like_helicase_C"/>
</dbReference>
<keyword evidence="1 5" id="KW-0547">Nucleotide-binding</keyword>
<feature type="domain" description="UvrD-like helicase ATP-binding" evidence="7">
    <location>
        <begin position="212"/>
        <end position="618"/>
    </location>
</feature>
<keyword evidence="2 5" id="KW-0378">Hydrolase</keyword>
<name>A0ABV8B489_9BACI</name>
<dbReference type="Pfam" id="PF13538">
    <property type="entry name" value="UvrD_C_2"/>
    <property type="match status" value="1"/>
</dbReference>
<sequence length="783" mass="90426">MSMSGQEREKEQQRVDQVIKEIGKRMAALQQNVSSLKGDIVDIRKNFWSDVTVNLDEPDEAAETYVSIKQQAELLSERERSHQHSHKQLQALAKLKQSPYFGRVDFMEDGEESGEQIYIGTSSLLDDRDEQFLVYDWRAPVSSLYYDYSPGPAQYETPEGVIAGDMELKRQFIIRDGHIQSMFDTGVTIGDELLQEVLGKQADTQMKSIVATIQKEQNEIIRNERSRLLVVQGAAGSGKTSAALQRVAYLLYRYRETLKAENIMLFSPNPMFNSYVSTVLPELGEENMQQTTFQEYLDHRLGQNFHLEDSLSQMEYVLTAMNEPGYEARMEGIRYKASIGFMEAIDKYAESLKQEGIIFKDVKFRKKVLISAERIKEEFYSLDHSLSIPNRIKLLAEWLLKQLTKWEKLERDESWVEDETELLTKEEYLKAYQRLRRQKQFTGDTFDDFQREQELLAAIVVRKRFKPVRSFVKQLHFIDITAIYGRLFEKTEHFSRFLPGAKRLDQWEGICEQTIETLNVGELFYEDATPYLYLKEKIEGRQTNTSVRHVFIDEVQDYSPFQFSFIKQLFPYSKMTVLGDLNQAIFAHAANNGLDDLASLYESNQKETFILTRSYRSTKPIVEFTRQLIQGGEVIEPFNREGSKPTLTKAADGRELNEKVMNRIQELQERGHQTIAVICKTAQESKEAYESLKGNMQIRLIGKETTSFEPGILIIPSYLAKGVEFDAVIIYNASKVQYGRESERKLFYTACTRAMHELHMYAIGETSPFVTSVSPDTYVVSAN</sequence>
<dbReference type="Proteomes" id="UP001595752">
    <property type="component" value="Unassembled WGS sequence"/>
</dbReference>
<dbReference type="Gene3D" id="3.40.50.300">
    <property type="entry name" value="P-loop containing nucleotide triphosphate hydrolases"/>
    <property type="match status" value="3"/>
</dbReference>
<comment type="caution">
    <text evidence="8">The sequence shown here is derived from an EMBL/GenBank/DDBJ whole genome shotgun (WGS) entry which is preliminary data.</text>
</comment>
<dbReference type="NCBIfam" id="NF041464">
    <property type="entry name" value="HelD_BACSU"/>
    <property type="match status" value="1"/>
</dbReference>
<evidence type="ECO:0000256" key="3">
    <source>
        <dbReference type="ARBA" id="ARBA00022806"/>
    </source>
</evidence>
<evidence type="ECO:0000256" key="4">
    <source>
        <dbReference type="ARBA" id="ARBA00022840"/>
    </source>
</evidence>
<gene>
    <name evidence="8" type="primary">helD</name>
    <name evidence="8" type="ORF">ACFOU2_11120</name>
</gene>
<feature type="binding site" evidence="5">
    <location>
        <begin position="233"/>
        <end position="240"/>
    </location>
    <ligand>
        <name>ATP</name>
        <dbReference type="ChEBI" id="CHEBI:30616"/>
    </ligand>
</feature>
<keyword evidence="9" id="KW-1185">Reference proteome</keyword>
<dbReference type="SUPFAM" id="SSF52540">
    <property type="entry name" value="P-loop containing nucleoside triphosphate hydrolases"/>
    <property type="match status" value="1"/>
</dbReference>
<dbReference type="InterPro" id="IPR014016">
    <property type="entry name" value="UvrD-like_ATP-bd"/>
</dbReference>
<evidence type="ECO:0000256" key="1">
    <source>
        <dbReference type="ARBA" id="ARBA00022741"/>
    </source>
</evidence>
<evidence type="ECO:0000256" key="5">
    <source>
        <dbReference type="PROSITE-ProRule" id="PRU00560"/>
    </source>
</evidence>
<evidence type="ECO:0000259" key="7">
    <source>
        <dbReference type="PROSITE" id="PS51198"/>
    </source>
</evidence>
<evidence type="ECO:0000313" key="8">
    <source>
        <dbReference type="EMBL" id="MFC3884009.1"/>
    </source>
</evidence>
<keyword evidence="4 5" id="KW-0067">ATP-binding</keyword>
<dbReference type="InterPro" id="IPR027417">
    <property type="entry name" value="P-loop_NTPase"/>
</dbReference>
<dbReference type="InterPro" id="IPR048228">
    <property type="entry name" value="HelD_bacillota"/>
</dbReference>
<evidence type="ECO:0000256" key="6">
    <source>
        <dbReference type="SAM" id="Coils"/>
    </source>
</evidence>
<dbReference type="RefSeq" id="WP_377915046.1">
    <property type="nucleotide sequence ID" value="NZ_JBHRZT010000044.1"/>
</dbReference>
<protein>
    <submittedName>
        <fullName evidence="8">RNA polymerase recycling motor HelD</fullName>
    </submittedName>
</protein>
<feature type="coiled-coil region" evidence="6">
    <location>
        <begin position="19"/>
        <end position="46"/>
    </location>
</feature>
<organism evidence="8 9">
    <name type="scientific">Bacillus songklensis</name>
    <dbReference type="NCBI Taxonomy" id="1069116"/>
    <lineage>
        <taxon>Bacteria</taxon>
        <taxon>Bacillati</taxon>
        <taxon>Bacillota</taxon>
        <taxon>Bacilli</taxon>
        <taxon>Bacillales</taxon>
        <taxon>Bacillaceae</taxon>
        <taxon>Bacillus</taxon>
    </lineage>
</organism>
<evidence type="ECO:0000256" key="2">
    <source>
        <dbReference type="ARBA" id="ARBA00022801"/>
    </source>
</evidence>
<dbReference type="EMBL" id="JBHRZT010000044">
    <property type="protein sequence ID" value="MFC3884009.1"/>
    <property type="molecule type" value="Genomic_DNA"/>
</dbReference>
<keyword evidence="6" id="KW-0175">Coiled coil</keyword>
<keyword evidence="3 5" id="KW-0347">Helicase</keyword>
<dbReference type="InterPro" id="IPR000212">
    <property type="entry name" value="DNA_helicase_UvrD/REP"/>
</dbReference>
<dbReference type="PANTHER" id="PTHR11070:SF17">
    <property type="entry name" value="DNA HELICASE IV"/>
    <property type="match status" value="1"/>
</dbReference>
<dbReference type="PANTHER" id="PTHR11070">
    <property type="entry name" value="UVRD / RECB / PCRA DNA HELICASE FAMILY MEMBER"/>
    <property type="match status" value="1"/>
</dbReference>
<accession>A0ABV8B489</accession>
<reference evidence="9" key="1">
    <citation type="journal article" date="2019" name="Int. J. Syst. Evol. Microbiol.">
        <title>The Global Catalogue of Microorganisms (GCM) 10K type strain sequencing project: providing services to taxonomists for standard genome sequencing and annotation.</title>
        <authorList>
            <consortium name="The Broad Institute Genomics Platform"/>
            <consortium name="The Broad Institute Genome Sequencing Center for Infectious Disease"/>
            <person name="Wu L."/>
            <person name="Ma J."/>
        </authorList>
    </citation>
    <scope>NUCLEOTIDE SEQUENCE [LARGE SCALE GENOMIC DNA]</scope>
    <source>
        <strain evidence="9">CCUG 61889</strain>
    </source>
</reference>
<dbReference type="Pfam" id="PF00580">
    <property type="entry name" value="UvrD-helicase"/>
    <property type="match status" value="1"/>
</dbReference>
<dbReference type="PROSITE" id="PS51198">
    <property type="entry name" value="UVRD_HELICASE_ATP_BIND"/>
    <property type="match status" value="1"/>
</dbReference>
<proteinExistence type="predicted"/>